<organism evidence="2 3">
    <name type="scientific">Candidatus Phycosocius bacilliformis</name>
    <dbReference type="NCBI Taxonomy" id="1445552"/>
    <lineage>
        <taxon>Bacteria</taxon>
        <taxon>Pseudomonadati</taxon>
        <taxon>Pseudomonadota</taxon>
        <taxon>Alphaproteobacteria</taxon>
        <taxon>Caulobacterales</taxon>
        <taxon>Caulobacterales incertae sedis</taxon>
        <taxon>Candidatus Phycosocius</taxon>
    </lineage>
</organism>
<evidence type="ECO:0000313" key="3">
    <source>
        <dbReference type="Proteomes" id="UP000245086"/>
    </source>
</evidence>
<protein>
    <submittedName>
        <fullName evidence="2">Putative serine protease HhoB</fullName>
    </submittedName>
</protein>
<keyword evidence="2" id="KW-0378">Hydrolase</keyword>
<dbReference type="GO" id="GO:0006508">
    <property type="term" value="P:proteolysis"/>
    <property type="evidence" value="ECO:0007669"/>
    <property type="project" value="UniProtKB-KW"/>
</dbReference>
<proteinExistence type="predicted"/>
<dbReference type="InterPro" id="IPR001940">
    <property type="entry name" value="Peptidase_S1C"/>
</dbReference>
<dbReference type="InterPro" id="IPR009003">
    <property type="entry name" value="Peptidase_S1_PA"/>
</dbReference>
<dbReference type="GO" id="GO:0004252">
    <property type="term" value="F:serine-type endopeptidase activity"/>
    <property type="evidence" value="ECO:0007669"/>
    <property type="project" value="InterPro"/>
</dbReference>
<dbReference type="AlphaFoldDB" id="A0A2P2E878"/>
<keyword evidence="2" id="KW-0645">Protease</keyword>
<dbReference type="RefSeq" id="WP_133245719.1">
    <property type="nucleotide sequence ID" value="NZ_BFBR01000002.1"/>
</dbReference>
<keyword evidence="3" id="KW-1185">Reference proteome</keyword>
<evidence type="ECO:0000256" key="1">
    <source>
        <dbReference type="SAM" id="SignalP"/>
    </source>
</evidence>
<dbReference type="OrthoDB" id="9766361at2"/>
<gene>
    <name evidence="2" type="primary">hhoB</name>
    <name evidence="2" type="ORF">PbB2_00927</name>
</gene>
<dbReference type="SUPFAM" id="SSF50494">
    <property type="entry name" value="Trypsin-like serine proteases"/>
    <property type="match status" value="1"/>
</dbReference>
<comment type="caution">
    <text evidence="2">The sequence shown here is derived from an EMBL/GenBank/DDBJ whole genome shotgun (WGS) entry which is preliminary data.</text>
</comment>
<dbReference type="PANTHER" id="PTHR22939:SF129">
    <property type="entry name" value="SERINE PROTEASE HTRA2, MITOCHONDRIAL"/>
    <property type="match status" value="1"/>
</dbReference>
<dbReference type="Gene3D" id="2.40.10.120">
    <property type="match status" value="1"/>
</dbReference>
<dbReference type="Proteomes" id="UP000245086">
    <property type="component" value="Unassembled WGS sequence"/>
</dbReference>
<feature type="signal peptide" evidence="1">
    <location>
        <begin position="1"/>
        <end position="20"/>
    </location>
</feature>
<accession>A0A2P2E878</accession>
<reference evidence="2" key="1">
    <citation type="journal article" date="2018" name="Genome Announc.">
        <title>Draft Genome Sequence of "Candidatus Phycosocius bacilliformis," an Alphaproteobacterial Ectosymbiont of the Hydrocarbon-Producing Green Alga Botryococcus braunii.</title>
        <authorList>
            <person name="Tanabe Y."/>
            <person name="Yamaguchi H."/>
            <person name="Watanabe M.M."/>
        </authorList>
    </citation>
    <scope>NUCLEOTIDE SEQUENCE [LARGE SCALE GENOMIC DNA]</scope>
    <source>
        <strain evidence="2">BOTRYCO-2</strain>
    </source>
</reference>
<dbReference type="PRINTS" id="PR00834">
    <property type="entry name" value="PROTEASES2C"/>
</dbReference>
<name>A0A2P2E878_9PROT</name>
<dbReference type="PANTHER" id="PTHR22939">
    <property type="entry name" value="SERINE PROTEASE FAMILY S1C HTRA-RELATED"/>
    <property type="match status" value="1"/>
</dbReference>
<sequence length="433" mass="46069">MITKGFVLALLAAGTGLAVAVPSMGLAQSTSVPPQTNVIPLPIDSETRPVAFSRVTARLNRGQTWGQLQGGVLCLPFQTLVWGGGQVRIDTGEFDEVFKEELEKTGFRVIGGTDNLFEESDTSEAEYLVAGTVKQASAKICAIMAGFGDFDTIKGQIIFDIEWQVYSRLQRKVVAAISTRGGVNRQKSGPGGPLMLFDEAFGENVRQLINSAEFRKVFVGKKLSEGELITAPKIAPFKYKKAATYLGNSLEQSVGSVVSLSNGQSTGSGFLISTEGLILTNRHVVGDANLVRVRWSDGAETIGTVLRSDRGRDVALVKTDNRSRLPFKLSQTIPELGSTVRAIGSPFGMQFQGTVSQGVISSSRIVGGFRYLQSDVAVNPGNSGGPLLDNEGKVVGITVSGLQVSGAQVGVNFFIPISEAVSFLGLIEEDVTE</sequence>
<feature type="chain" id="PRO_5015202928" evidence="1">
    <location>
        <begin position="21"/>
        <end position="433"/>
    </location>
</feature>
<dbReference type="EMBL" id="BFBR01000002">
    <property type="protein sequence ID" value="GBF57262.1"/>
    <property type="molecule type" value="Genomic_DNA"/>
</dbReference>
<evidence type="ECO:0000313" key="2">
    <source>
        <dbReference type="EMBL" id="GBF57262.1"/>
    </source>
</evidence>
<keyword evidence="1" id="KW-0732">Signal</keyword>
<dbReference type="Pfam" id="PF13365">
    <property type="entry name" value="Trypsin_2"/>
    <property type="match status" value="1"/>
</dbReference>